<dbReference type="Pfam" id="PF02854">
    <property type="entry name" value="MIF4G"/>
    <property type="match status" value="1"/>
</dbReference>
<dbReference type="PANTHER" id="PTHR18034">
    <property type="entry name" value="CELL CYCLE CONTROL PROTEIN CWF22-RELATED"/>
    <property type="match status" value="1"/>
</dbReference>
<dbReference type="AlphaFoldDB" id="A0A1R1XPJ6"/>
<dbReference type="OrthoDB" id="361797at2759"/>
<evidence type="ECO:0000313" key="6">
    <source>
        <dbReference type="EMBL" id="OMJ16549.1"/>
    </source>
</evidence>
<dbReference type="PANTHER" id="PTHR18034:SF4">
    <property type="entry name" value="NUCLEOLAR MIF4G DOMAIN-CONTAINING PROTEIN 1"/>
    <property type="match status" value="1"/>
</dbReference>
<dbReference type="InterPro" id="IPR003891">
    <property type="entry name" value="Initiation_fac_eIF4g_MI"/>
</dbReference>
<dbReference type="GO" id="GO:0005730">
    <property type="term" value="C:nucleolus"/>
    <property type="evidence" value="ECO:0007669"/>
    <property type="project" value="UniProtKB-SubCell"/>
</dbReference>
<feature type="compositionally biased region" description="Polar residues" evidence="4">
    <location>
        <begin position="205"/>
        <end position="215"/>
    </location>
</feature>
<dbReference type="InterPro" id="IPR050781">
    <property type="entry name" value="CWC22_splicing_factor"/>
</dbReference>
<dbReference type="SMART" id="SM00543">
    <property type="entry name" value="MIF4G"/>
    <property type="match status" value="1"/>
</dbReference>
<dbReference type="PROSITE" id="PS51366">
    <property type="entry name" value="MI"/>
    <property type="match status" value="1"/>
</dbReference>
<feature type="compositionally biased region" description="Low complexity" evidence="4">
    <location>
        <begin position="286"/>
        <end position="314"/>
    </location>
</feature>
<dbReference type="InterPro" id="IPR003890">
    <property type="entry name" value="MIF4G-like_typ-3"/>
</dbReference>
<feature type="domain" description="MI" evidence="5">
    <location>
        <begin position="696"/>
        <end position="844"/>
    </location>
</feature>
<organism evidence="6 7">
    <name type="scientific">Smittium culicis</name>
    <dbReference type="NCBI Taxonomy" id="133412"/>
    <lineage>
        <taxon>Eukaryota</taxon>
        <taxon>Fungi</taxon>
        <taxon>Fungi incertae sedis</taxon>
        <taxon>Zoopagomycota</taxon>
        <taxon>Kickxellomycotina</taxon>
        <taxon>Harpellomycetes</taxon>
        <taxon>Harpellales</taxon>
        <taxon>Legeriomycetaceae</taxon>
        <taxon>Smittium</taxon>
    </lineage>
</organism>
<feature type="compositionally biased region" description="Basic residues" evidence="4">
    <location>
        <begin position="13"/>
        <end position="25"/>
    </location>
</feature>
<dbReference type="STRING" id="133412.A0A1R1XPJ6"/>
<feature type="compositionally biased region" description="Acidic residues" evidence="4">
    <location>
        <begin position="237"/>
        <end position="248"/>
    </location>
</feature>
<accession>A0A1R1XPJ6</accession>
<feature type="region of interest" description="Disordered" evidence="4">
    <location>
        <begin position="286"/>
        <end position="346"/>
    </location>
</feature>
<feature type="non-terminal residue" evidence="6">
    <location>
        <position position="1"/>
    </location>
</feature>
<sequence>LDPDDQFSSSKQSSKKGSYKNKKTKAPLTRKEQRKQSRVLKKVKKSEYYNKSKNSKEETPLPSQINKKSKIPQAKEPQSSTSEAKKSIKDSQPPAKTKKSEPTKKVSFNLNHAVDNVPQPDPEDVLLQELEKKLGIKKSSEIDKYLEQDGLGSLLKGITVGSKKLKSHPDSSSLDAPIFTPGKKLTPLEKRIAQIKNQHIEDSIDSLSDNDNVSEISGDKDEDQFNSSDLDMLNADNDSESDSNLEFPDQDIDLDELSYSNDDLNESESDYSSDSENIDNALLENLSNSDSESIDTSLNESSKSNNLNGTNLNKNSEKLASQKPAPNSTTSPESVNNPETTAKYIPPRLRNLMLKDSEKNSRIRKLVQGQLNRLSESNVERIVIEIEKIYSSNPRHDVTEAATDILISSISSKIHMLDTFLYVNAAFVGALSRIVGMEASAYLVQELVERIDRNLKGIIDSTKNTVSIESDSKSTNLLDGVEKVSPGKETLNLVSFLSELYNFNVISCRLIYDLLDYAASYPNETTIEIILAVIKTAGYQLRKDEPLLLKNLCLVVTTNFKNLNSDQVKSTVRCNFMLEQLGNLRNNRMKQVMLSSADCVIPLKKFLQNLDKKRHTISPEPINVGLDDIRQIDTKGKWWLVGSYWAGVDDKSKGNNKDKSGLAAIESFSDASADKESKEKYQQLLLLAKAFKMNTDVRKSIFIAIMSSQDAVDAFEKCMKLGLKESQQREIIRVLVLLVGQEEAYNHYYTLISTKLCSINHSFKVTLQYSLWDFLRSIGEANVGGLGRIGNTGDQSEVTSSVIDDSFSGENKDVIRRISNTAKMYSYLVFNRSLDLIIFKTVTFTSLSDNGRLFFQLFFNDLFKNLHSQAASSSDKKPLIKNNIFDRYGRDVNPKTNKDLLKGKSEMDKEKTSEIIEAATKIPLLSTGLAFFLVHFVRRNTYANDDPILKKVVKDYSDYCKDVFMESQED</sequence>
<feature type="compositionally biased region" description="Basic and acidic residues" evidence="4">
    <location>
        <begin position="45"/>
        <end position="59"/>
    </location>
</feature>
<proteinExistence type="inferred from homology"/>
<reference evidence="6" key="1">
    <citation type="submission" date="2017-01" db="EMBL/GenBank/DDBJ databases">
        <authorList>
            <person name="Mah S.A."/>
            <person name="Swanson W.J."/>
            <person name="Moy G.W."/>
            <person name="Vacquier V.D."/>
        </authorList>
    </citation>
    <scope>NUCLEOTIDE SEQUENCE [LARGE SCALE GENOMIC DNA]</scope>
    <source>
        <strain evidence="6">GSMNP</strain>
    </source>
</reference>
<dbReference type="GO" id="GO:0003723">
    <property type="term" value="F:RNA binding"/>
    <property type="evidence" value="ECO:0007669"/>
    <property type="project" value="InterPro"/>
</dbReference>
<name>A0A1R1XPJ6_9FUNG</name>
<feature type="region of interest" description="Disordered" evidence="4">
    <location>
        <begin position="203"/>
        <end position="248"/>
    </location>
</feature>
<gene>
    <name evidence="6" type="ORF">AYI70_g6520</name>
</gene>
<evidence type="ECO:0000256" key="1">
    <source>
        <dbReference type="ARBA" id="ARBA00004604"/>
    </source>
</evidence>
<dbReference type="SMART" id="SM00544">
    <property type="entry name" value="MA3"/>
    <property type="match status" value="1"/>
</dbReference>
<protein>
    <submittedName>
        <fullName evidence="6">Suppressor of glycerol defect protein 1</fullName>
    </submittedName>
</protein>
<comment type="caution">
    <text evidence="6">The sequence shown here is derived from an EMBL/GenBank/DDBJ whole genome shotgun (WGS) entry which is preliminary data.</text>
</comment>
<evidence type="ECO:0000256" key="3">
    <source>
        <dbReference type="ARBA" id="ARBA00023242"/>
    </source>
</evidence>
<keyword evidence="7" id="KW-1185">Reference proteome</keyword>
<dbReference type="Proteomes" id="UP000187283">
    <property type="component" value="Unassembled WGS sequence"/>
</dbReference>
<dbReference type="InterPro" id="IPR016024">
    <property type="entry name" value="ARM-type_fold"/>
</dbReference>
<evidence type="ECO:0000256" key="4">
    <source>
        <dbReference type="SAM" id="MobiDB-lite"/>
    </source>
</evidence>
<dbReference type="Gene3D" id="1.25.40.180">
    <property type="match status" value="1"/>
</dbReference>
<dbReference type="GO" id="GO:0042274">
    <property type="term" value="P:ribosomal small subunit biogenesis"/>
    <property type="evidence" value="ECO:0007669"/>
    <property type="project" value="TreeGrafter"/>
</dbReference>
<dbReference type="Pfam" id="PF02847">
    <property type="entry name" value="MA3"/>
    <property type="match status" value="1"/>
</dbReference>
<comment type="similarity">
    <text evidence="2">Belongs to the CWC22 family.</text>
</comment>
<feature type="compositionally biased region" description="Polar residues" evidence="4">
    <location>
        <begin position="324"/>
        <end position="340"/>
    </location>
</feature>
<evidence type="ECO:0000313" key="7">
    <source>
        <dbReference type="Proteomes" id="UP000187283"/>
    </source>
</evidence>
<feature type="region of interest" description="Disordered" evidence="4">
    <location>
        <begin position="1"/>
        <end position="121"/>
    </location>
</feature>
<keyword evidence="3" id="KW-0539">Nucleus</keyword>
<evidence type="ECO:0000256" key="2">
    <source>
        <dbReference type="ARBA" id="ARBA00006856"/>
    </source>
</evidence>
<feature type="region of interest" description="Disordered" evidence="4">
    <location>
        <begin position="162"/>
        <end position="185"/>
    </location>
</feature>
<comment type="subcellular location">
    <subcellularLocation>
        <location evidence="1">Nucleus</location>
        <location evidence="1">Nucleolus</location>
    </subcellularLocation>
</comment>
<dbReference type="SUPFAM" id="SSF48371">
    <property type="entry name" value="ARM repeat"/>
    <property type="match status" value="1"/>
</dbReference>
<evidence type="ECO:0000259" key="5">
    <source>
        <dbReference type="PROSITE" id="PS51366"/>
    </source>
</evidence>
<dbReference type="EMBL" id="LSSN01002302">
    <property type="protein sequence ID" value="OMJ16549.1"/>
    <property type="molecule type" value="Genomic_DNA"/>
</dbReference>